<comment type="caution">
    <text evidence="1">The sequence shown here is derived from an EMBL/GenBank/DDBJ whole genome shotgun (WGS) entry which is preliminary data.</text>
</comment>
<organism evidence="1 2">
    <name type="scientific">Kingella bonacorsii</name>
    <dbReference type="NCBI Taxonomy" id="2796361"/>
    <lineage>
        <taxon>Bacteria</taxon>
        <taxon>Pseudomonadati</taxon>
        <taxon>Pseudomonadota</taxon>
        <taxon>Betaproteobacteria</taxon>
        <taxon>Neisseriales</taxon>
        <taxon>Neisseriaceae</taxon>
        <taxon>Kingella</taxon>
    </lineage>
</organism>
<protein>
    <submittedName>
        <fullName evidence="1">Uncharacterized protein</fullName>
    </submittedName>
</protein>
<sequence length="51" mass="5748">MEKIFIINETNSINDIINYLRGKKINFSVGNDYLLHAGTINGDCTIMKSLT</sequence>
<name>A0ABS1BQY1_9NEIS</name>
<evidence type="ECO:0000313" key="1">
    <source>
        <dbReference type="EMBL" id="MBK0395658.1"/>
    </source>
</evidence>
<reference evidence="1 2" key="1">
    <citation type="journal article" date="2021" name="Pathogens">
        <title>Isolation and Characterization of Kingella bonacorsii sp. nov., A Novel Kingella Species Detected in a Stable Periodontitis Subject.</title>
        <authorList>
            <person name="Antezack A."/>
            <person name="Boxberger M."/>
            <person name="Rolland C."/>
            <person name="Monnet-Corti V."/>
            <person name="La Scola B."/>
        </authorList>
    </citation>
    <scope>NUCLEOTIDE SEQUENCE [LARGE SCALE GENOMIC DNA]</scope>
    <source>
        <strain evidence="1 2">Marseille-Q4569</strain>
    </source>
</reference>
<gene>
    <name evidence="1" type="ORF">JDW22_03420</name>
</gene>
<dbReference type="EMBL" id="JAEHNZ010000001">
    <property type="protein sequence ID" value="MBK0395658.1"/>
    <property type="molecule type" value="Genomic_DNA"/>
</dbReference>
<dbReference type="Proteomes" id="UP000614058">
    <property type="component" value="Unassembled WGS sequence"/>
</dbReference>
<proteinExistence type="predicted"/>
<dbReference type="RefSeq" id="WP_200521710.1">
    <property type="nucleotide sequence ID" value="NZ_JAEHNZ010000001.1"/>
</dbReference>
<keyword evidence="2" id="KW-1185">Reference proteome</keyword>
<accession>A0ABS1BQY1</accession>
<evidence type="ECO:0000313" key="2">
    <source>
        <dbReference type="Proteomes" id="UP000614058"/>
    </source>
</evidence>